<evidence type="ECO:0000313" key="2">
    <source>
        <dbReference type="Proteomes" id="UP001273350"/>
    </source>
</evidence>
<dbReference type="RefSeq" id="WP_230001908.1">
    <property type="nucleotide sequence ID" value="NZ_CP087134.1"/>
</dbReference>
<keyword evidence="2" id="KW-1185">Reference proteome</keyword>
<gene>
    <name evidence="1" type="ORF">SGQ83_07345</name>
</gene>
<evidence type="ECO:0000313" key="1">
    <source>
        <dbReference type="EMBL" id="MDX6189155.1"/>
    </source>
</evidence>
<protein>
    <recommendedName>
        <fullName evidence="3">Bacteriocin</fullName>
    </recommendedName>
</protein>
<dbReference type="Proteomes" id="UP001273350">
    <property type="component" value="Unassembled WGS sequence"/>
</dbReference>
<name>A0ABU4R9A5_9FLAO</name>
<evidence type="ECO:0008006" key="3">
    <source>
        <dbReference type="Google" id="ProtNLM"/>
    </source>
</evidence>
<comment type="caution">
    <text evidence="1">The sequence shown here is derived from an EMBL/GenBank/DDBJ whole genome shotgun (WGS) entry which is preliminary data.</text>
</comment>
<proteinExistence type="predicted"/>
<reference evidence="1 2" key="1">
    <citation type="submission" date="2023-11" db="EMBL/GenBank/DDBJ databases">
        <title>Unpublished Manusciprt.</title>
        <authorList>
            <person name="Saticioglu I.B."/>
            <person name="Ay H."/>
            <person name="Ajmi N."/>
            <person name="Altun S."/>
            <person name="Duman M."/>
        </authorList>
    </citation>
    <scope>NUCLEOTIDE SEQUENCE [LARGE SCALE GENOMIC DNA]</scope>
    <source>
        <strain evidence="1 2">Fl-318</strain>
    </source>
</reference>
<organism evidence="1 2">
    <name type="scientific">Flavobacterium cupriresistens</name>
    <dbReference type="NCBI Taxonomy" id="2893885"/>
    <lineage>
        <taxon>Bacteria</taxon>
        <taxon>Pseudomonadati</taxon>
        <taxon>Bacteroidota</taxon>
        <taxon>Flavobacteriia</taxon>
        <taxon>Flavobacteriales</taxon>
        <taxon>Flavobacteriaceae</taxon>
        <taxon>Flavobacterium</taxon>
    </lineage>
</organism>
<accession>A0ABU4R9A5</accession>
<dbReference type="EMBL" id="JAWXVI010000004">
    <property type="protein sequence ID" value="MDX6189155.1"/>
    <property type="molecule type" value="Genomic_DNA"/>
</dbReference>
<sequence>MLKTILNLEGIHLLNDEEQKNITGKGPNDPKPVEKCKTYAPPGANRIDYPLYPCADIIRENPFPIDDPCVGLGC</sequence>